<accession>A0A6C0EEI3</accession>
<dbReference type="AlphaFoldDB" id="A0A6C0EEI3"/>
<reference evidence="1" key="1">
    <citation type="journal article" date="2020" name="Nature">
        <title>Giant virus diversity and host interactions through global metagenomics.</title>
        <authorList>
            <person name="Schulz F."/>
            <person name="Roux S."/>
            <person name="Paez-Espino D."/>
            <person name="Jungbluth S."/>
            <person name="Walsh D.A."/>
            <person name="Denef V.J."/>
            <person name="McMahon K.D."/>
            <person name="Konstantinidis K.T."/>
            <person name="Eloe-Fadrosh E.A."/>
            <person name="Kyrpides N.C."/>
            <person name="Woyke T."/>
        </authorList>
    </citation>
    <scope>NUCLEOTIDE SEQUENCE</scope>
    <source>
        <strain evidence="1">GVMAG-M-3300023179-33</strain>
    </source>
</reference>
<name>A0A6C0EEI3_9ZZZZ</name>
<protein>
    <recommendedName>
        <fullName evidence="2">Glycosyltransferase</fullName>
    </recommendedName>
</protein>
<dbReference type="EMBL" id="MN739825">
    <property type="protein sequence ID" value="QHT27617.1"/>
    <property type="molecule type" value="Genomic_DNA"/>
</dbReference>
<evidence type="ECO:0000313" key="1">
    <source>
        <dbReference type="EMBL" id="QHT27617.1"/>
    </source>
</evidence>
<evidence type="ECO:0008006" key="2">
    <source>
        <dbReference type="Google" id="ProtNLM"/>
    </source>
</evidence>
<organism evidence="1">
    <name type="scientific">viral metagenome</name>
    <dbReference type="NCBI Taxonomy" id="1070528"/>
    <lineage>
        <taxon>unclassified sequences</taxon>
        <taxon>metagenomes</taxon>
        <taxon>organismal metagenomes</taxon>
    </lineage>
</organism>
<sequence length="296" mass="34595">MDIKVTTFHDYESILREPYQNVPIDLDVGFFGLCSYQPIAWDYVLESVRKYYPNAPIVLFNDGMDQYDYSEMAKKYNCVYVKKDREICLHFPDLEASHDFLNRVFEACKINNTEWLIHLHPDVICQGKICYHPNSHLAGVSAGSTSGVSNNNWRAYFIDPNLWKVEKYIRDRHSNIELNGWGWCGGSIMHVDSYYKVYNSIFGENPSIDLAHLRDNTVSNVTSYDDIMMPVLFALNGFVYRIWKDNPEYHRQQKDGAFLHGYKEHYNLIKDGMSYSEYVKKCHNENIEKSKKLGLS</sequence>
<proteinExistence type="predicted"/>